<keyword evidence="2" id="KW-1185">Reference proteome</keyword>
<proteinExistence type="predicted"/>
<gene>
    <name evidence="1" type="ORF">E9934_07995</name>
</gene>
<dbReference type="RefSeq" id="WP_136562364.1">
    <property type="nucleotide sequence ID" value="NZ_BAABLS010000003.1"/>
</dbReference>
<comment type="caution">
    <text evidence="1">The sequence shown here is derived from an EMBL/GenBank/DDBJ whole genome shotgun (WGS) entry which is preliminary data.</text>
</comment>
<dbReference type="OrthoDB" id="3759563at2"/>
<sequence>MTADPRAQRLLDAQVAWLLSQLDGATLAANVDADLDALLAIGAEMSVDALVSPALAKEVVHLLLERLPASATASTLADLVARTAYDGPAEAFTVGDVVDRDHLEALLDEVLLRADLVGAVLDRVAESPLAAGLASRLVARLVGDVIATNRAVADKIPGLGSLVSLGGSVAGAAGSLAGKQLESLMGDTAGKGTTLAMRRLNRMIVETMKDPAAKEAALQVFDLYAAEPVGQVHRTGSQDDTVRLAGLVQDIVIGGGTAAPVLAFVDALVDGFFAVYGAHPASTLVTDLGLEPTDLADVARRALPPLLAAAVQTGEVERLLRARLEPFFTSPEVAAILEGSD</sequence>
<accession>A0A4S8NEU8</accession>
<organism evidence="1 2">
    <name type="scientific">Nocardioides caeni</name>
    <dbReference type="NCBI Taxonomy" id="574700"/>
    <lineage>
        <taxon>Bacteria</taxon>
        <taxon>Bacillati</taxon>
        <taxon>Actinomycetota</taxon>
        <taxon>Actinomycetes</taxon>
        <taxon>Propionibacteriales</taxon>
        <taxon>Nocardioidaceae</taxon>
        <taxon>Nocardioides</taxon>
    </lineage>
</organism>
<reference evidence="1 2" key="1">
    <citation type="journal article" date="2009" name="Int. J. Syst. Evol. Microbiol.">
        <title>Nocardioides caeni sp. nov., isolated from wastewater.</title>
        <authorList>
            <person name="Yoon J.H."/>
            <person name="Kang S.J."/>
            <person name="Park S."/>
            <person name="Kim W."/>
            <person name="Oh T.K."/>
        </authorList>
    </citation>
    <scope>NUCLEOTIDE SEQUENCE [LARGE SCALE GENOMIC DNA]</scope>
    <source>
        <strain evidence="1 2">DSM 23134</strain>
    </source>
</reference>
<evidence type="ECO:0000313" key="1">
    <source>
        <dbReference type="EMBL" id="THV14601.1"/>
    </source>
</evidence>
<dbReference type="EMBL" id="STGW01000004">
    <property type="protein sequence ID" value="THV14601.1"/>
    <property type="molecule type" value="Genomic_DNA"/>
</dbReference>
<protein>
    <submittedName>
        <fullName evidence="1">Uncharacterized protein</fullName>
    </submittedName>
</protein>
<name>A0A4S8NEU8_9ACTN</name>
<dbReference type="Proteomes" id="UP000307087">
    <property type="component" value="Unassembled WGS sequence"/>
</dbReference>
<dbReference type="AlphaFoldDB" id="A0A4S8NEU8"/>
<evidence type="ECO:0000313" key="2">
    <source>
        <dbReference type="Proteomes" id="UP000307087"/>
    </source>
</evidence>